<comment type="caution">
    <text evidence="3">The sequence shown here is derived from an EMBL/GenBank/DDBJ whole genome shotgun (WGS) entry which is preliminary data.</text>
</comment>
<feature type="compositionally biased region" description="Pro residues" evidence="1">
    <location>
        <begin position="42"/>
        <end position="61"/>
    </location>
</feature>
<keyword evidence="4" id="KW-1185">Reference proteome</keyword>
<feature type="compositionally biased region" description="Low complexity" evidence="1">
    <location>
        <begin position="62"/>
        <end position="83"/>
    </location>
</feature>
<feature type="transmembrane region" description="Helical" evidence="2">
    <location>
        <begin position="234"/>
        <end position="258"/>
    </location>
</feature>
<feature type="region of interest" description="Disordered" evidence="1">
    <location>
        <begin position="1"/>
        <end position="102"/>
    </location>
</feature>
<evidence type="ECO:0000256" key="1">
    <source>
        <dbReference type="SAM" id="MobiDB-lite"/>
    </source>
</evidence>
<evidence type="ECO:0000313" key="4">
    <source>
        <dbReference type="Proteomes" id="UP000292408"/>
    </source>
</evidence>
<dbReference type="EMBL" id="SGXT01000017">
    <property type="protein sequence ID" value="RZT58428.1"/>
    <property type="molecule type" value="Genomic_DNA"/>
</dbReference>
<feature type="transmembrane region" description="Helical" evidence="2">
    <location>
        <begin position="190"/>
        <end position="214"/>
    </location>
</feature>
<reference evidence="3 4" key="1">
    <citation type="journal article" date="2015" name="Stand. Genomic Sci.">
        <title>Genomic Encyclopedia of Bacterial and Archaeal Type Strains, Phase III: the genomes of soil and plant-associated and newly described type strains.</title>
        <authorList>
            <person name="Whitman W.B."/>
            <person name="Woyke T."/>
            <person name="Klenk H.P."/>
            <person name="Zhou Y."/>
            <person name="Lilburn T.G."/>
            <person name="Beck B.J."/>
            <person name="De Vos P."/>
            <person name="Vandamme P."/>
            <person name="Eisen J.A."/>
            <person name="Garrity G."/>
            <person name="Hugenholtz P."/>
            <person name="Kyrpides N.C."/>
        </authorList>
    </citation>
    <scope>NUCLEOTIDE SEQUENCE [LARGE SCALE GENOMIC DNA]</scope>
    <source>
        <strain evidence="3 4">AC4r</strain>
    </source>
</reference>
<keyword evidence="2" id="KW-1133">Transmembrane helix</keyword>
<dbReference type="Proteomes" id="UP000292408">
    <property type="component" value="Unassembled WGS sequence"/>
</dbReference>
<sequence>MTTDNSTPRPDGDDTPVEPVAADPVTPTPEAPAEPELVEPAPVEPVAPAPEPAADPEPAVDPEPAADAQPAAEPAAQPTTALPSAPPPAHGQQPEPAADTAAAPQVVYVDAPARPKKRGTRGVGLAVVLLSTGVFAVLYALATIALALALRPDGLNGFGGYLASAPFFVPVLVFAGAHLLLVIVANRAGWWIHVLGGFLVAVVVWVSFLGAALIAAEAIGATEAQQQSVILQQLVNPLGIIAAVLAREIPIWVGGIVARRGRAQTARNADAQAAYERDLAAHRASVQPAAPAS</sequence>
<keyword evidence="2" id="KW-0812">Transmembrane</keyword>
<dbReference type="RefSeq" id="WP_130283815.1">
    <property type="nucleotide sequence ID" value="NZ_SGXT01000017.1"/>
</dbReference>
<organism evidence="3 4">
    <name type="scientific">Microcella alkaliphila</name>
    <dbReference type="NCBI Taxonomy" id="279828"/>
    <lineage>
        <taxon>Bacteria</taxon>
        <taxon>Bacillati</taxon>
        <taxon>Actinomycetota</taxon>
        <taxon>Actinomycetes</taxon>
        <taxon>Micrococcales</taxon>
        <taxon>Microbacteriaceae</taxon>
        <taxon>Microcella</taxon>
    </lineage>
</organism>
<dbReference type="OrthoDB" id="5109074at2"/>
<name>A0A4Q7TG88_9MICO</name>
<keyword evidence="2" id="KW-0472">Membrane</keyword>
<proteinExistence type="predicted"/>
<dbReference type="AlphaFoldDB" id="A0A4Q7TG88"/>
<feature type="transmembrane region" description="Helical" evidence="2">
    <location>
        <begin position="123"/>
        <end position="149"/>
    </location>
</feature>
<accession>A0A4Q7TG88</accession>
<gene>
    <name evidence="3" type="ORF">EV140_2197</name>
</gene>
<protein>
    <submittedName>
        <fullName evidence="3">Uncharacterized protein</fullName>
    </submittedName>
</protein>
<evidence type="ECO:0000256" key="2">
    <source>
        <dbReference type="SAM" id="Phobius"/>
    </source>
</evidence>
<evidence type="ECO:0000313" key="3">
    <source>
        <dbReference type="EMBL" id="RZT58428.1"/>
    </source>
</evidence>
<feature type="transmembrane region" description="Helical" evidence="2">
    <location>
        <begin position="161"/>
        <end position="183"/>
    </location>
</feature>